<protein>
    <submittedName>
        <fullName evidence="1">Uncharacterized protein</fullName>
    </submittedName>
</protein>
<name>A0A4U5MRW1_STECR</name>
<keyword evidence="2" id="KW-1185">Reference proteome</keyword>
<reference evidence="1 2" key="1">
    <citation type="journal article" date="2015" name="Genome Biol.">
        <title>Comparative genomics of Steinernema reveals deeply conserved gene regulatory networks.</title>
        <authorList>
            <person name="Dillman A.R."/>
            <person name="Macchietto M."/>
            <person name="Porter C.F."/>
            <person name="Rogers A."/>
            <person name="Williams B."/>
            <person name="Antoshechkin I."/>
            <person name="Lee M.M."/>
            <person name="Goodwin Z."/>
            <person name="Lu X."/>
            <person name="Lewis E.E."/>
            <person name="Goodrich-Blair H."/>
            <person name="Stock S.P."/>
            <person name="Adams B.J."/>
            <person name="Sternberg P.W."/>
            <person name="Mortazavi A."/>
        </authorList>
    </citation>
    <scope>NUCLEOTIDE SEQUENCE [LARGE SCALE GENOMIC DNA]</scope>
    <source>
        <strain evidence="1 2">ALL</strain>
    </source>
</reference>
<comment type="caution">
    <text evidence="1">The sequence shown here is derived from an EMBL/GenBank/DDBJ whole genome shotgun (WGS) entry which is preliminary data.</text>
</comment>
<dbReference type="AlphaFoldDB" id="A0A4U5MRW1"/>
<gene>
    <name evidence="1" type="ORF">L596_019882</name>
</gene>
<evidence type="ECO:0000313" key="1">
    <source>
        <dbReference type="EMBL" id="TKR72437.1"/>
    </source>
</evidence>
<organism evidence="1 2">
    <name type="scientific">Steinernema carpocapsae</name>
    <name type="common">Entomopathogenic nematode</name>
    <dbReference type="NCBI Taxonomy" id="34508"/>
    <lineage>
        <taxon>Eukaryota</taxon>
        <taxon>Metazoa</taxon>
        <taxon>Ecdysozoa</taxon>
        <taxon>Nematoda</taxon>
        <taxon>Chromadorea</taxon>
        <taxon>Rhabditida</taxon>
        <taxon>Tylenchina</taxon>
        <taxon>Panagrolaimomorpha</taxon>
        <taxon>Strongyloidoidea</taxon>
        <taxon>Steinernematidae</taxon>
        <taxon>Steinernema</taxon>
    </lineage>
</organism>
<evidence type="ECO:0000313" key="2">
    <source>
        <dbReference type="Proteomes" id="UP000298663"/>
    </source>
</evidence>
<proteinExistence type="predicted"/>
<dbReference type="Proteomes" id="UP000298663">
    <property type="component" value="Unassembled WGS sequence"/>
</dbReference>
<accession>A0A4U5MRW1</accession>
<reference evidence="1 2" key="2">
    <citation type="journal article" date="2019" name="G3 (Bethesda)">
        <title>Hybrid Assembly of the Genome of the Entomopathogenic Nematode Steinernema carpocapsae Identifies the X-Chromosome.</title>
        <authorList>
            <person name="Serra L."/>
            <person name="Macchietto M."/>
            <person name="Macias-Munoz A."/>
            <person name="McGill C.J."/>
            <person name="Rodriguez I.M."/>
            <person name="Rodriguez B."/>
            <person name="Murad R."/>
            <person name="Mortazavi A."/>
        </authorList>
    </citation>
    <scope>NUCLEOTIDE SEQUENCE [LARGE SCALE GENOMIC DNA]</scope>
    <source>
        <strain evidence="1 2">ALL</strain>
    </source>
</reference>
<dbReference type="EMBL" id="AZBU02000006">
    <property type="protein sequence ID" value="TKR72437.1"/>
    <property type="molecule type" value="Genomic_DNA"/>
</dbReference>
<sequence>MEYARIQKQHEAQANRCTTKGSCQAAEATGCPRATTAQSVVRSQQPGALRAAHNALFFSTTLAPRFSQVHIRSGGAKDQASARYDTTR</sequence>